<protein>
    <submittedName>
        <fullName evidence="1">EsV-1-43</fullName>
    </submittedName>
</protein>
<proteinExistence type="predicted"/>
<dbReference type="EMBL" id="FN648730">
    <property type="protein sequence ID" value="CBN80347.1"/>
    <property type="molecule type" value="Genomic_DNA"/>
</dbReference>
<gene>
    <name evidence="1" type="ORF">Esi_0052_0095</name>
</gene>
<organism evidence="1 2">
    <name type="scientific">Ectocarpus siliculosus</name>
    <name type="common">Brown alga</name>
    <name type="synonym">Conferva siliculosa</name>
    <dbReference type="NCBI Taxonomy" id="2880"/>
    <lineage>
        <taxon>Eukaryota</taxon>
        <taxon>Sar</taxon>
        <taxon>Stramenopiles</taxon>
        <taxon>Ochrophyta</taxon>
        <taxon>PX clade</taxon>
        <taxon>Phaeophyceae</taxon>
        <taxon>Ectocarpales</taxon>
        <taxon>Ectocarpaceae</taxon>
        <taxon>Ectocarpus</taxon>
    </lineage>
</organism>
<reference evidence="1 2" key="1">
    <citation type="journal article" date="2010" name="Nature">
        <title>The Ectocarpus genome and the independent evolution of multicellularity in brown algae.</title>
        <authorList>
            <person name="Cock J.M."/>
            <person name="Sterck L."/>
            <person name="Rouze P."/>
            <person name="Scornet D."/>
            <person name="Allen A.E."/>
            <person name="Amoutzias G."/>
            <person name="Anthouard V."/>
            <person name="Artiguenave F."/>
            <person name="Aury J.M."/>
            <person name="Badger J.H."/>
            <person name="Beszteri B."/>
            <person name="Billiau K."/>
            <person name="Bonnet E."/>
            <person name="Bothwell J.H."/>
            <person name="Bowler C."/>
            <person name="Boyen C."/>
            <person name="Brownlee C."/>
            <person name="Carrano C.J."/>
            <person name="Charrier B."/>
            <person name="Cho G.Y."/>
            <person name="Coelho S.M."/>
            <person name="Collen J."/>
            <person name="Corre E."/>
            <person name="Da Silva C."/>
            <person name="Delage L."/>
            <person name="Delaroque N."/>
            <person name="Dittami S.M."/>
            <person name="Doulbeau S."/>
            <person name="Elias M."/>
            <person name="Farnham G."/>
            <person name="Gachon C.M."/>
            <person name="Gschloessl B."/>
            <person name="Heesch S."/>
            <person name="Jabbari K."/>
            <person name="Jubin C."/>
            <person name="Kawai H."/>
            <person name="Kimura K."/>
            <person name="Kloareg B."/>
            <person name="Kupper F.C."/>
            <person name="Lang D."/>
            <person name="Le Bail A."/>
            <person name="Leblanc C."/>
            <person name="Lerouge P."/>
            <person name="Lohr M."/>
            <person name="Lopez P.J."/>
            <person name="Martens C."/>
            <person name="Maumus F."/>
            <person name="Michel G."/>
            <person name="Miranda-Saavedra D."/>
            <person name="Morales J."/>
            <person name="Moreau H."/>
            <person name="Motomura T."/>
            <person name="Nagasato C."/>
            <person name="Napoli C.A."/>
            <person name="Nelson D.R."/>
            <person name="Nyvall-Collen P."/>
            <person name="Peters A.F."/>
            <person name="Pommier C."/>
            <person name="Potin P."/>
            <person name="Poulain J."/>
            <person name="Quesneville H."/>
            <person name="Read B."/>
            <person name="Rensing S.A."/>
            <person name="Ritter A."/>
            <person name="Rousvoal S."/>
            <person name="Samanta M."/>
            <person name="Samson G."/>
            <person name="Schroeder D.C."/>
            <person name="Segurens B."/>
            <person name="Strittmatter M."/>
            <person name="Tonon T."/>
            <person name="Tregear J.W."/>
            <person name="Valentin K."/>
            <person name="von Dassow P."/>
            <person name="Yamagishi T."/>
            <person name="Van de Peer Y."/>
            <person name="Wincker P."/>
        </authorList>
    </citation>
    <scope>NUCLEOTIDE SEQUENCE [LARGE SCALE GENOMIC DNA]</scope>
    <source>
        <strain evidence="2">Ec32 / CCAP1310/4</strain>
    </source>
</reference>
<dbReference type="AlphaFoldDB" id="D8LP76"/>
<sequence>MFKTAASKAFGGGARGAAFGILGGFVLGAVGNVFADGLSTIDVVYWKDRRGTTKKFADIDVLESFDIYKDLLALHSARECDMEAFNDACRHIQSVVYLYKRFVDRGEDSVSMMDSRKITNYSIMATKSMNALLISCRAKNYPESSDVEKSMMQIHLTFEEIINGVRHVSKDILPEI</sequence>
<dbReference type="InParanoid" id="D8LP76"/>
<name>D8LP76_ECTSI</name>
<keyword evidence="2" id="KW-1185">Reference proteome</keyword>
<dbReference type="EMBL" id="FN649741">
    <property type="protein sequence ID" value="CBN80347.1"/>
    <property type="molecule type" value="Genomic_DNA"/>
</dbReference>
<dbReference type="Proteomes" id="UP000002630">
    <property type="component" value="Linkage Group LG16"/>
</dbReference>
<evidence type="ECO:0000313" key="1">
    <source>
        <dbReference type="EMBL" id="CBN80347.1"/>
    </source>
</evidence>
<evidence type="ECO:0000313" key="2">
    <source>
        <dbReference type="Proteomes" id="UP000002630"/>
    </source>
</evidence>
<accession>D8LP76</accession>